<proteinExistence type="predicted"/>
<evidence type="ECO:0000256" key="1">
    <source>
        <dbReference type="SAM" id="SignalP"/>
    </source>
</evidence>
<dbReference type="Proteomes" id="UP001500604">
    <property type="component" value="Unassembled WGS sequence"/>
</dbReference>
<feature type="chain" id="PRO_5045589647" evidence="1">
    <location>
        <begin position="32"/>
        <end position="638"/>
    </location>
</feature>
<gene>
    <name evidence="2" type="ORF">GCM10023116_44300</name>
</gene>
<dbReference type="InterPro" id="IPR010727">
    <property type="entry name" value="DUF1302"/>
</dbReference>
<reference evidence="3" key="1">
    <citation type="journal article" date="2019" name="Int. J. Syst. Evol. Microbiol.">
        <title>The Global Catalogue of Microorganisms (GCM) 10K type strain sequencing project: providing services to taxonomists for standard genome sequencing and annotation.</title>
        <authorList>
            <consortium name="The Broad Institute Genomics Platform"/>
            <consortium name="The Broad Institute Genome Sequencing Center for Infectious Disease"/>
            <person name="Wu L."/>
            <person name="Ma J."/>
        </authorList>
    </citation>
    <scope>NUCLEOTIDE SEQUENCE [LARGE SCALE GENOMIC DNA]</scope>
    <source>
        <strain evidence="3">JCM 17805</strain>
    </source>
</reference>
<protein>
    <submittedName>
        <fullName evidence="2">DUF1302 domain-containing protein</fullName>
    </submittedName>
</protein>
<evidence type="ECO:0000313" key="2">
    <source>
        <dbReference type="EMBL" id="GAA4652146.1"/>
    </source>
</evidence>
<feature type="signal peptide" evidence="1">
    <location>
        <begin position="1"/>
        <end position="31"/>
    </location>
</feature>
<organism evidence="2 3">
    <name type="scientific">Kistimonas scapharcae</name>
    <dbReference type="NCBI Taxonomy" id="1036133"/>
    <lineage>
        <taxon>Bacteria</taxon>
        <taxon>Pseudomonadati</taxon>
        <taxon>Pseudomonadota</taxon>
        <taxon>Gammaproteobacteria</taxon>
        <taxon>Oceanospirillales</taxon>
        <taxon>Endozoicomonadaceae</taxon>
        <taxon>Kistimonas</taxon>
    </lineage>
</organism>
<name>A0ABP8V9U7_9GAMM</name>
<evidence type="ECO:0000313" key="3">
    <source>
        <dbReference type="Proteomes" id="UP001500604"/>
    </source>
</evidence>
<dbReference type="EMBL" id="BAABFL010000470">
    <property type="protein sequence ID" value="GAA4652146.1"/>
    <property type="molecule type" value="Genomic_DNA"/>
</dbReference>
<dbReference type="Pfam" id="PF06980">
    <property type="entry name" value="DUF1302"/>
    <property type="match status" value="1"/>
</dbReference>
<comment type="caution">
    <text evidence="2">The sequence shown here is derived from an EMBL/GenBank/DDBJ whole genome shotgun (WGS) entry which is preliminary data.</text>
</comment>
<sequence length="638" mass="69541">MKYPCRPRTGQTTLLALAISLSAAQSSPVNALTFELADGDIQGRLNTTLSIGTSYSTAAPDKDLLPTAYGGRAGGINSNDGRQNFDRGDAISRIFKGSTELSLNYENYGAFVSAKYWYDDVLENGKGRFKDFDDSGFDSLAKFSGVALMDAYVWGEFEVADRPLDIRFGRQVLSWGESTFIQGGINVINPIDANAITRPGVELKEALLPVNMISASFGLTENLSAEAFYQLEWQSTVLPGCGTFFSQSDAIPPGCGPLYAVSGLTEEQQEDMSLVNPALPDTANMVLQRRADDTPSDSGQWGIALRYFAEWLNDTEFGLYVINYHSRLPYVGAITADYDDRPGNGFFLNGVTNNPAYCPPPGAPCSPFAQGPEYLVAFPEDIRLYGLSFNTSGPFGMSLSGEISHRPDMPIAINGQDFLYATGFLDTESPIVDEIFDITLPSAGSGPNVARNEGLYGMRVDSYRKKPVTQMQVTMIQTFSDILGSDRLSVVAEVGAIHVGDLEDESEIKYGRSALYGSGEEGVAIACQNDDMNAEYCTLDGFTTDWSWGYRVKSQLMYSNVFKGINITPGVAFKHDLNGYSYAPGSQFVEGRKAVTLSVNLDYLGTYNAGLSYTDFFGGEFNTQTDRDFLSMTVGMKF</sequence>
<keyword evidence="3" id="KW-1185">Reference proteome</keyword>
<keyword evidence="1" id="KW-0732">Signal</keyword>
<accession>A0ABP8V9U7</accession>
<dbReference type="RefSeq" id="WP_345198655.1">
    <property type="nucleotide sequence ID" value="NZ_BAABFL010000470.1"/>
</dbReference>